<evidence type="ECO:0000256" key="9">
    <source>
        <dbReference type="SAM" id="Phobius"/>
    </source>
</evidence>
<keyword evidence="12" id="KW-1185">Reference proteome</keyword>
<dbReference type="InterPro" id="IPR029151">
    <property type="entry name" value="Sensor-like_sf"/>
</dbReference>
<keyword evidence="7 8" id="KW-0807">Transducer</keyword>
<proteinExistence type="predicted"/>
<evidence type="ECO:0000259" key="10">
    <source>
        <dbReference type="PROSITE" id="PS50111"/>
    </source>
</evidence>
<keyword evidence="3" id="KW-0145">Chemotaxis</keyword>
<keyword evidence="4 9" id="KW-0812">Transmembrane</keyword>
<dbReference type="RefSeq" id="WP_277732894.1">
    <property type="nucleotide sequence ID" value="NZ_CP120733.1"/>
</dbReference>
<feature type="domain" description="Methyl-accepting transducer" evidence="10">
    <location>
        <begin position="384"/>
        <end position="641"/>
    </location>
</feature>
<dbReference type="SUPFAM" id="SSF103190">
    <property type="entry name" value="Sensory domain-like"/>
    <property type="match status" value="1"/>
</dbReference>
<dbReference type="Gene3D" id="3.30.450.20">
    <property type="entry name" value="PAS domain"/>
    <property type="match status" value="1"/>
</dbReference>
<dbReference type="Proteomes" id="UP001222800">
    <property type="component" value="Chromosome"/>
</dbReference>
<evidence type="ECO:0000313" key="11">
    <source>
        <dbReference type="EMBL" id="WFD10929.1"/>
    </source>
</evidence>
<name>A0ABY8EDB5_9FIRM</name>
<evidence type="ECO:0000256" key="2">
    <source>
        <dbReference type="ARBA" id="ARBA00022475"/>
    </source>
</evidence>
<gene>
    <name evidence="11" type="ORF">P4S50_02320</name>
</gene>
<evidence type="ECO:0000256" key="8">
    <source>
        <dbReference type="PROSITE-ProRule" id="PRU00284"/>
    </source>
</evidence>
<evidence type="ECO:0000256" key="5">
    <source>
        <dbReference type="ARBA" id="ARBA00022989"/>
    </source>
</evidence>
<evidence type="ECO:0000313" key="12">
    <source>
        <dbReference type="Proteomes" id="UP001222800"/>
    </source>
</evidence>
<dbReference type="CDD" id="cd12912">
    <property type="entry name" value="PDC2_MCP_like"/>
    <property type="match status" value="1"/>
</dbReference>
<protein>
    <submittedName>
        <fullName evidence="11">Methyl-accepting chemotaxis protein</fullName>
    </submittedName>
</protein>
<dbReference type="SUPFAM" id="SSF58104">
    <property type="entry name" value="Methyl-accepting chemotaxis protein (MCP) signaling domain"/>
    <property type="match status" value="1"/>
</dbReference>
<feature type="transmembrane region" description="Helical" evidence="9">
    <location>
        <begin position="286"/>
        <end position="305"/>
    </location>
</feature>
<organism evidence="11 12">
    <name type="scientific">Tepidibacter hydrothermalis</name>
    <dbReference type="NCBI Taxonomy" id="3036126"/>
    <lineage>
        <taxon>Bacteria</taxon>
        <taxon>Bacillati</taxon>
        <taxon>Bacillota</taxon>
        <taxon>Clostridia</taxon>
        <taxon>Peptostreptococcales</taxon>
        <taxon>Peptostreptococcaceae</taxon>
        <taxon>Tepidibacter</taxon>
    </lineage>
</organism>
<dbReference type="PANTHER" id="PTHR32089:SF112">
    <property type="entry name" value="LYSOZYME-LIKE PROTEIN-RELATED"/>
    <property type="match status" value="1"/>
</dbReference>
<evidence type="ECO:0000256" key="4">
    <source>
        <dbReference type="ARBA" id="ARBA00022692"/>
    </source>
</evidence>
<reference evidence="11 12" key="1">
    <citation type="submission" date="2023-03" db="EMBL/GenBank/DDBJ databases">
        <title>Complete genome sequence of Tepidibacter sp. SWIR-1, isolated from a deep-sea hydrothermal vent.</title>
        <authorList>
            <person name="Li X."/>
        </authorList>
    </citation>
    <scope>NUCLEOTIDE SEQUENCE [LARGE SCALE GENOMIC DNA]</scope>
    <source>
        <strain evidence="11 12">SWIR-1</strain>
    </source>
</reference>
<sequence length="670" mass="73485">MKSIKIRLITIFTLILLISSGLLGVLAIRNSSKALLTKNEETLLNTAIEGSKYVQARINTQKLYIETIAQNPIITSQDVSWEAKVNFLEEEAKRTGYTRFAFADTKGQAIMFDYSKTMINIKDRKYYKDALSGKTSFSDIIVSKLGDGAILIFATPVKQNGETIGVFYGWRDGLALSQIVKDIKYGEHGYAYIINREGIITGHKDTELVIKRSNPIEDAKDNPDLGEFAKIIEERMIKGESGVDKYLYEGKVRMMGFAPIKDSPWVIAVAVEKDEVLAGVNRLRDGLGVITIIIILVGIVITYFASGMIADPIKILSQIIDQLSKYNLTVDKESKAFTYLKRKDEIGLIANSLLIMQTNLVHIIKDISDKSEQVSSSSEELNATSEQSSIAAHEVARTIEEIAHGASEQAKNTEDGAVHINQLGKLIEKDQKHVINLNASADEVSTLKDEGLKALNDLVENTKINNKAAKDVNDIIINTNDSAEKIEKASQMIKSIADQTNLLALNAAIEAARAGESGKGFAVVADEIRKLAEQSNAFTDEIATVIQDLISKTVHAVNTMNEVGKIVESQANIVEVTNQKFEGIATSIENMKKVLNLINESGNEMEAKKDQIIQIIDNLSAISDENAAGTEEVSASVEEQTASMNQISNASETLAKLAEEMQSSVSKFKL</sequence>
<comment type="subcellular location">
    <subcellularLocation>
        <location evidence="1">Cell membrane</location>
        <topology evidence="1">Multi-pass membrane protein</topology>
    </subcellularLocation>
</comment>
<dbReference type="EMBL" id="CP120733">
    <property type="protein sequence ID" value="WFD10929.1"/>
    <property type="molecule type" value="Genomic_DNA"/>
</dbReference>
<keyword evidence="6 9" id="KW-0472">Membrane</keyword>
<evidence type="ECO:0000256" key="6">
    <source>
        <dbReference type="ARBA" id="ARBA00023136"/>
    </source>
</evidence>
<keyword evidence="2" id="KW-1003">Cell membrane</keyword>
<dbReference type="Gene3D" id="1.10.287.950">
    <property type="entry name" value="Methyl-accepting chemotaxis protein"/>
    <property type="match status" value="1"/>
</dbReference>
<dbReference type="PANTHER" id="PTHR32089">
    <property type="entry name" value="METHYL-ACCEPTING CHEMOTAXIS PROTEIN MCPB"/>
    <property type="match status" value="1"/>
</dbReference>
<evidence type="ECO:0000256" key="7">
    <source>
        <dbReference type="ARBA" id="ARBA00023224"/>
    </source>
</evidence>
<evidence type="ECO:0000256" key="1">
    <source>
        <dbReference type="ARBA" id="ARBA00004651"/>
    </source>
</evidence>
<dbReference type="InterPro" id="IPR004089">
    <property type="entry name" value="MCPsignal_dom"/>
</dbReference>
<evidence type="ECO:0000256" key="3">
    <source>
        <dbReference type="ARBA" id="ARBA00022500"/>
    </source>
</evidence>
<keyword evidence="5 9" id="KW-1133">Transmembrane helix</keyword>
<dbReference type="InterPro" id="IPR033479">
    <property type="entry name" value="dCache_1"/>
</dbReference>
<dbReference type="SMART" id="SM00283">
    <property type="entry name" value="MA"/>
    <property type="match status" value="1"/>
</dbReference>
<dbReference type="Pfam" id="PF00015">
    <property type="entry name" value="MCPsignal"/>
    <property type="match status" value="1"/>
</dbReference>
<dbReference type="Pfam" id="PF02743">
    <property type="entry name" value="dCache_1"/>
    <property type="match status" value="1"/>
</dbReference>
<accession>A0ABY8EDB5</accession>
<dbReference type="PROSITE" id="PS50111">
    <property type="entry name" value="CHEMOTAXIS_TRANSDUC_2"/>
    <property type="match status" value="1"/>
</dbReference>